<feature type="transmembrane region" description="Helical" evidence="1">
    <location>
        <begin position="172"/>
        <end position="192"/>
    </location>
</feature>
<feature type="transmembrane region" description="Helical" evidence="1">
    <location>
        <begin position="141"/>
        <end position="160"/>
    </location>
</feature>
<evidence type="ECO:0000256" key="1">
    <source>
        <dbReference type="SAM" id="Phobius"/>
    </source>
</evidence>
<feature type="transmembrane region" description="Helical" evidence="1">
    <location>
        <begin position="106"/>
        <end position="129"/>
    </location>
</feature>
<evidence type="ECO:0000313" key="3">
    <source>
        <dbReference type="Proteomes" id="UP001138681"/>
    </source>
</evidence>
<organism evidence="2 3">
    <name type="scientific">Erythrobacter crassostreae</name>
    <dbReference type="NCBI Taxonomy" id="2828328"/>
    <lineage>
        <taxon>Bacteria</taxon>
        <taxon>Pseudomonadati</taxon>
        <taxon>Pseudomonadota</taxon>
        <taxon>Alphaproteobacteria</taxon>
        <taxon>Sphingomonadales</taxon>
        <taxon>Erythrobacteraceae</taxon>
        <taxon>Erythrobacter/Porphyrobacter group</taxon>
        <taxon>Erythrobacter</taxon>
    </lineage>
</organism>
<feature type="transmembrane region" description="Helical" evidence="1">
    <location>
        <begin position="37"/>
        <end position="58"/>
    </location>
</feature>
<keyword evidence="1" id="KW-0812">Transmembrane</keyword>
<proteinExistence type="predicted"/>
<dbReference type="RefSeq" id="WP_218404007.1">
    <property type="nucleotide sequence ID" value="NZ_JAGSPC010000001.1"/>
</dbReference>
<feature type="transmembrane region" description="Helical" evidence="1">
    <location>
        <begin position="12"/>
        <end position="31"/>
    </location>
</feature>
<accession>A0A9X1F1R6</accession>
<gene>
    <name evidence="2" type="ORF">KCG46_03910</name>
</gene>
<dbReference type="EMBL" id="JAGSPC010000001">
    <property type="protein sequence ID" value="MBV7258720.1"/>
    <property type="molecule type" value="Genomic_DNA"/>
</dbReference>
<name>A0A9X1F1R6_9SPHN</name>
<dbReference type="Proteomes" id="UP001138681">
    <property type="component" value="Unassembled WGS sequence"/>
</dbReference>
<dbReference type="AlphaFoldDB" id="A0A9X1F1R6"/>
<comment type="caution">
    <text evidence="2">The sequence shown here is derived from an EMBL/GenBank/DDBJ whole genome shotgun (WGS) entry which is preliminary data.</text>
</comment>
<protein>
    <submittedName>
        <fullName evidence="2">Uncharacterized protein</fullName>
    </submittedName>
</protein>
<keyword evidence="3" id="KW-1185">Reference proteome</keyword>
<keyword evidence="1" id="KW-0472">Membrane</keyword>
<sequence>MTAHMQNLWQSPGPWFGLATGLGAPIIALAFAGVLPWGWAGALLVVPAFLMIQMIRTIKNNDLPAVTGSPAIARYTMRMMAASFAYVIGLMIAIWLHGQLPAGSPLLYAVTLLPTVPALGMIWAMFRYLLDETDEYLRHRASLASLIGLGIVLCLGTIWGFLETFGLVPNIFAWWVVPAWAMGLAIGQGILARQDTRAGEPS</sequence>
<reference evidence="2" key="1">
    <citation type="submission" date="2021-04" db="EMBL/GenBank/DDBJ databases">
        <authorList>
            <person name="Pira H."/>
            <person name="Risdian C."/>
            <person name="Wink J."/>
        </authorList>
    </citation>
    <scope>NUCLEOTIDE SEQUENCE</scope>
    <source>
        <strain evidence="2">WH158</strain>
    </source>
</reference>
<feature type="transmembrane region" description="Helical" evidence="1">
    <location>
        <begin position="79"/>
        <end position="100"/>
    </location>
</feature>
<evidence type="ECO:0000313" key="2">
    <source>
        <dbReference type="EMBL" id="MBV7258720.1"/>
    </source>
</evidence>
<keyword evidence="1" id="KW-1133">Transmembrane helix</keyword>